<dbReference type="GO" id="GO:0051959">
    <property type="term" value="F:dynein light intermediate chain binding"/>
    <property type="evidence" value="ECO:0007669"/>
    <property type="project" value="InterPro"/>
</dbReference>
<name>A0A401TXK3_CHIPU</name>
<evidence type="ECO:0000313" key="1">
    <source>
        <dbReference type="EMBL" id="GCC47369.1"/>
    </source>
</evidence>
<proteinExistence type="predicted"/>
<organism evidence="1 2">
    <name type="scientific">Chiloscyllium punctatum</name>
    <name type="common">Brownbanded bambooshark</name>
    <name type="synonym">Hemiscyllium punctatum</name>
    <dbReference type="NCBI Taxonomy" id="137246"/>
    <lineage>
        <taxon>Eukaryota</taxon>
        <taxon>Metazoa</taxon>
        <taxon>Chordata</taxon>
        <taxon>Craniata</taxon>
        <taxon>Vertebrata</taxon>
        <taxon>Chondrichthyes</taxon>
        <taxon>Elasmobranchii</taxon>
        <taxon>Galeomorphii</taxon>
        <taxon>Galeoidea</taxon>
        <taxon>Orectolobiformes</taxon>
        <taxon>Hemiscylliidae</taxon>
        <taxon>Chiloscyllium</taxon>
    </lineage>
</organism>
<protein>
    <submittedName>
        <fullName evidence="1">Uncharacterized protein</fullName>
    </submittedName>
</protein>
<dbReference type="EMBL" id="BEZZ01219311">
    <property type="protein sequence ID" value="GCC47369.1"/>
    <property type="molecule type" value="Genomic_DNA"/>
</dbReference>
<evidence type="ECO:0000313" key="2">
    <source>
        <dbReference type="Proteomes" id="UP000287033"/>
    </source>
</evidence>
<comment type="caution">
    <text evidence="1">The sequence shown here is derived from an EMBL/GenBank/DDBJ whole genome shotgun (WGS) entry which is preliminary data.</text>
</comment>
<dbReference type="AlphaFoldDB" id="A0A401TXK3"/>
<dbReference type="GO" id="GO:0030286">
    <property type="term" value="C:dynein complex"/>
    <property type="evidence" value="ECO:0007669"/>
    <property type="project" value="InterPro"/>
</dbReference>
<feature type="non-terminal residue" evidence="1">
    <location>
        <position position="118"/>
    </location>
</feature>
<dbReference type="Gene3D" id="1.10.8.1220">
    <property type="match status" value="1"/>
</dbReference>
<dbReference type="OrthoDB" id="9907575at2759"/>
<dbReference type="InterPro" id="IPR026983">
    <property type="entry name" value="DHC"/>
</dbReference>
<dbReference type="Proteomes" id="UP000287033">
    <property type="component" value="Unassembled WGS sequence"/>
</dbReference>
<dbReference type="GO" id="GO:0007018">
    <property type="term" value="P:microtubule-based movement"/>
    <property type="evidence" value="ECO:0007669"/>
    <property type="project" value="InterPro"/>
</dbReference>
<reference evidence="1 2" key="1">
    <citation type="journal article" date="2018" name="Nat. Ecol. Evol.">
        <title>Shark genomes provide insights into elasmobranch evolution and the origin of vertebrates.</title>
        <authorList>
            <person name="Hara Y"/>
            <person name="Yamaguchi K"/>
            <person name="Onimaru K"/>
            <person name="Kadota M"/>
            <person name="Koyanagi M"/>
            <person name="Keeley SD"/>
            <person name="Tatsumi K"/>
            <person name="Tanaka K"/>
            <person name="Motone F"/>
            <person name="Kageyama Y"/>
            <person name="Nozu R"/>
            <person name="Adachi N"/>
            <person name="Nishimura O"/>
            <person name="Nakagawa R"/>
            <person name="Tanegashima C"/>
            <person name="Kiyatake I"/>
            <person name="Matsumoto R"/>
            <person name="Murakumo K"/>
            <person name="Nishida K"/>
            <person name="Terakita A"/>
            <person name="Kuratani S"/>
            <person name="Sato K"/>
            <person name="Hyodo S Kuraku.S."/>
        </authorList>
    </citation>
    <scope>NUCLEOTIDE SEQUENCE [LARGE SCALE GENOMIC DNA]</scope>
</reference>
<dbReference type="STRING" id="137246.A0A401TXK3"/>
<dbReference type="PANTHER" id="PTHR22878:SF69">
    <property type="entry name" value="DYNEIN HEAVY CHAIN"/>
    <property type="match status" value="1"/>
</dbReference>
<keyword evidence="2" id="KW-1185">Reference proteome</keyword>
<dbReference type="PANTHER" id="PTHR22878">
    <property type="entry name" value="DYNEIN HEAVY CHAIN 6, AXONEMAL-LIKE-RELATED"/>
    <property type="match status" value="1"/>
</dbReference>
<gene>
    <name evidence="1" type="ORF">chiPu_0031791</name>
</gene>
<sequence>MSKEIKLRVEASEENERKIVAARKKYLPMATRGSVMYFVMDELAKLNCMYQFSLHWFMRIFTESVSDMHKPHTRRPRARFPGRSNEFRNLTSSSAKMHIGFRSYLQNMMNTLTDNTYK</sequence>
<accession>A0A401TXK3</accession>
<dbReference type="GO" id="GO:0045505">
    <property type="term" value="F:dynein intermediate chain binding"/>
    <property type="evidence" value="ECO:0007669"/>
    <property type="project" value="InterPro"/>
</dbReference>